<dbReference type="AlphaFoldDB" id="A7IAY6"/>
<evidence type="ECO:0000256" key="1">
    <source>
        <dbReference type="SAM" id="Phobius"/>
    </source>
</evidence>
<accession>A7IAY6</accession>
<dbReference type="HOGENOM" id="CLU_076811_0_0_2"/>
<proteinExistence type="predicted"/>
<name>A7IAY6_METB6</name>
<protein>
    <recommendedName>
        <fullName evidence="4">Archaeal Type IV pilin N-terminal domain-containing protein</fullName>
    </recommendedName>
</protein>
<dbReference type="GeneID" id="25393961"/>
<dbReference type="KEGG" id="mbn:Mboo_2383"/>
<organism evidence="2 3">
    <name type="scientific">Methanoregula boonei (strain DSM 21154 / JCM 14090 / 6A8)</name>
    <dbReference type="NCBI Taxonomy" id="456442"/>
    <lineage>
        <taxon>Archaea</taxon>
        <taxon>Methanobacteriati</taxon>
        <taxon>Methanobacteriota</taxon>
        <taxon>Stenosarchaea group</taxon>
        <taxon>Methanomicrobia</taxon>
        <taxon>Methanomicrobiales</taxon>
        <taxon>Methanoregulaceae</taxon>
        <taxon>Methanoregula</taxon>
    </lineage>
</organism>
<reference evidence="3" key="1">
    <citation type="journal article" date="2015" name="Microbiology">
        <title>Genome of Methanoregula boonei 6A8 reveals adaptations to oligotrophic peatland environments.</title>
        <authorList>
            <person name="Braeuer S."/>
            <person name="Cadillo-Quiroz H."/>
            <person name="Kyrpides N."/>
            <person name="Woyke T."/>
            <person name="Goodwin L."/>
            <person name="Detter C."/>
            <person name="Podell S."/>
            <person name="Yavitt J.B."/>
            <person name="Zinder S.H."/>
        </authorList>
    </citation>
    <scope>NUCLEOTIDE SEQUENCE [LARGE SCALE GENOMIC DNA]</scope>
    <source>
        <strain evidence="3">DSM 21154 / JCM 14090 / 6A8</strain>
    </source>
</reference>
<feature type="transmembrane region" description="Helical" evidence="1">
    <location>
        <begin position="6"/>
        <end position="26"/>
    </location>
</feature>
<keyword evidence="3" id="KW-1185">Reference proteome</keyword>
<dbReference type="EMBL" id="CP000780">
    <property type="protein sequence ID" value="ABS56897.1"/>
    <property type="molecule type" value="Genomic_DNA"/>
</dbReference>
<evidence type="ECO:0000313" key="3">
    <source>
        <dbReference type="Proteomes" id="UP000002408"/>
    </source>
</evidence>
<evidence type="ECO:0000313" key="2">
    <source>
        <dbReference type="EMBL" id="ABS56897.1"/>
    </source>
</evidence>
<evidence type="ECO:0008006" key="4">
    <source>
        <dbReference type="Google" id="ProtNLM"/>
    </source>
</evidence>
<dbReference type="RefSeq" id="WP_012107959.1">
    <property type="nucleotide sequence ID" value="NC_009712.1"/>
</dbReference>
<keyword evidence="1" id="KW-0812">Transmembrane</keyword>
<keyword evidence="1" id="KW-1133">Transmembrane helix</keyword>
<dbReference type="Proteomes" id="UP000002408">
    <property type="component" value="Chromosome"/>
</dbReference>
<dbReference type="STRING" id="456442.Mboo_2383"/>
<dbReference type="OrthoDB" id="106988at2157"/>
<sequence length="314" mass="33601">MKDDAVAPIIAVMLILAAIVTFYSLWNAIYVPSMKQSAEIDHLHNVETSFVRFSSDLYFAASSHQDHLSFSEPVPLGGGDTLVNELKSSGALQVQDEDNPVYTLTFADENGDLLPVVNGTMINFSYEPVSNFWQNQGYMWQYGYTNVTKNRGTLSTPLDYYNMTDIFNGVNATGSPLNEFASSLGGAGYTPNLTAGAGNCSAISLIVVNISASSRNSISSNGYGFLTLTSTATPVILQPITGIAISSDGSPFGNISVIALNASLTDVMSSCPYNVGYISQPDPPYSTPYYTLTNQTSTPPNVNLTIMQVTVGAH</sequence>
<gene>
    <name evidence="2" type="ordered locus">Mboo_2383</name>
</gene>
<keyword evidence="1" id="KW-0472">Membrane</keyword>
<dbReference type="eggNOG" id="arCOG02911">
    <property type="taxonomic scope" value="Archaea"/>
</dbReference>